<name>A0A3N2D7C0_9MICO</name>
<dbReference type="EMBL" id="RKHQ01000001">
    <property type="protein sequence ID" value="ROR95592.1"/>
    <property type="molecule type" value="Genomic_DNA"/>
</dbReference>
<feature type="domain" description="RNA polymerase sigma factor 70 region 4 type 2" evidence="7">
    <location>
        <begin position="104"/>
        <end position="151"/>
    </location>
</feature>
<dbReference type="Gene3D" id="1.10.1740.10">
    <property type="match status" value="1"/>
</dbReference>
<comment type="similarity">
    <text evidence="1">Belongs to the sigma-70 factor family. ECF subfamily.</text>
</comment>
<dbReference type="InterPro" id="IPR052704">
    <property type="entry name" value="ECF_Sigma-70_Domain"/>
</dbReference>
<proteinExistence type="inferred from homology"/>
<dbReference type="InterPro" id="IPR013325">
    <property type="entry name" value="RNA_pol_sigma_r2"/>
</dbReference>
<evidence type="ECO:0000313" key="9">
    <source>
        <dbReference type="Proteomes" id="UP000275356"/>
    </source>
</evidence>
<dbReference type="PANTHER" id="PTHR30173:SF36">
    <property type="entry name" value="ECF RNA POLYMERASE SIGMA FACTOR SIGJ"/>
    <property type="match status" value="1"/>
</dbReference>
<keyword evidence="9" id="KW-1185">Reference proteome</keyword>
<dbReference type="GO" id="GO:0003677">
    <property type="term" value="F:DNA binding"/>
    <property type="evidence" value="ECO:0007669"/>
    <property type="project" value="InterPro"/>
</dbReference>
<dbReference type="Proteomes" id="UP000275356">
    <property type="component" value="Unassembled WGS sequence"/>
</dbReference>
<evidence type="ECO:0000259" key="6">
    <source>
        <dbReference type="Pfam" id="PF04542"/>
    </source>
</evidence>
<comment type="subunit">
    <text evidence="2">Interacts transiently with the RNA polymerase catalytic core formed by RpoA, RpoB, RpoC and RpoZ (2 alpha, 1 beta, 1 beta' and 1 omega subunit) to form the RNA polymerase holoenzyme that can initiate transcription.</text>
</comment>
<sequence>MDHAAVFAEHRPRMLAAAFHITGSRHDAEDVVQDAWLAWARVDGASVREPGAFLGVMASRLALNAVRTQRRRRESYPGPWLPEPVVEDGSPEWAVLHSDGLGQALDFVLTTLTPEQATAYVLRKVLDVAYDEIAGVLETSPAAARQLVSRAQRAIAADLGALGGGQLERDARALERLGAAVAEGDVEAIVALLSPDATLYSDGGGRRTAALRPILGAEKIARTLLGLARNAGLRITPALVNGGAGVLVQELGTLTTTITLHTTDEGVHALYFVRNPEKLASIDAS</sequence>
<dbReference type="Gene3D" id="3.10.450.50">
    <property type="match status" value="1"/>
</dbReference>
<gene>
    <name evidence="8" type="ORF">EDD28_0150</name>
</gene>
<comment type="caution">
    <text evidence="8">The sequence shown here is derived from an EMBL/GenBank/DDBJ whole genome shotgun (WGS) entry which is preliminary data.</text>
</comment>
<reference evidence="8 9" key="1">
    <citation type="submission" date="2018-11" db="EMBL/GenBank/DDBJ databases">
        <title>Sequencing the genomes of 1000 actinobacteria strains.</title>
        <authorList>
            <person name="Klenk H.-P."/>
        </authorList>
    </citation>
    <scope>NUCLEOTIDE SEQUENCE [LARGE SCALE GENOMIC DNA]</scope>
    <source>
        <strain evidence="8 9">DSM 13521</strain>
    </source>
</reference>
<dbReference type="RefSeq" id="WP_170169305.1">
    <property type="nucleotide sequence ID" value="NZ_RKHQ01000001.1"/>
</dbReference>
<dbReference type="PANTHER" id="PTHR30173">
    <property type="entry name" value="SIGMA 19 FACTOR"/>
    <property type="match status" value="1"/>
</dbReference>
<evidence type="ECO:0000259" key="7">
    <source>
        <dbReference type="Pfam" id="PF08281"/>
    </source>
</evidence>
<evidence type="ECO:0000256" key="2">
    <source>
        <dbReference type="ARBA" id="ARBA00011344"/>
    </source>
</evidence>
<evidence type="ECO:0000256" key="4">
    <source>
        <dbReference type="ARBA" id="ARBA00023082"/>
    </source>
</evidence>
<keyword evidence="4" id="KW-0731">Sigma factor</keyword>
<dbReference type="SUPFAM" id="SSF54427">
    <property type="entry name" value="NTF2-like"/>
    <property type="match status" value="1"/>
</dbReference>
<evidence type="ECO:0000313" key="8">
    <source>
        <dbReference type="EMBL" id="ROR95592.1"/>
    </source>
</evidence>
<evidence type="ECO:0000256" key="3">
    <source>
        <dbReference type="ARBA" id="ARBA00023015"/>
    </source>
</evidence>
<keyword evidence="3" id="KW-0805">Transcription regulation</keyword>
<dbReference type="GO" id="GO:0006352">
    <property type="term" value="P:DNA-templated transcription initiation"/>
    <property type="evidence" value="ECO:0007669"/>
    <property type="project" value="InterPro"/>
</dbReference>
<dbReference type="Pfam" id="PF08281">
    <property type="entry name" value="Sigma70_r4_2"/>
    <property type="match status" value="1"/>
</dbReference>
<accession>A0A3N2D7C0</accession>
<evidence type="ECO:0000256" key="1">
    <source>
        <dbReference type="ARBA" id="ARBA00010641"/>
    </source>
</evidence>
<dbReference type="InterPro" id="IPR007627">
    <property type="entry name" value="RNA_pol_sigma70_r2"/>
</dbReference>
<dbReference type="SUPFAM" id="SSF88659">
    <property type="entry name" value="Sigma3 and sigma4 domains of RNA polymerase sigma factors"/>
    <property type="match status" value="1"/>
</dbReference>
<dbReference type="SUPFAM" id="SSF88946">
    <property type="entry name" value="Sigma2 domain of RNA polymerase sigma factors"/>
    <property type="match status" value="1"/>
</dbReference>
<feature type="domain" description="RNA polymerase sigma-70 region 2" evidence="6">
    <location>
        <begin position="7"/>
        <end position="72"/>
    </location>
</feature>
<dbReference type="Gene3D" id="1.10.10.10">
    <property type="entry name" value="Winged helix-like DNA-binding domain superfamily/Winged helix DNA-binding domain"/>
    <property type="match status" value="1"/>
</dbReference>
<dbReference type="InterPro" id="IPR013249">
    <property type="entry name" value="RNA_pol_sigma70_r4_t2"/>
</dbReference>
<dbReference type="AlphaFoldDB" id="A0A3N2D7C0"/>
<dbReference type="InterPro" id="IPR036388">
    <property type="entry name" value="WH-like_DNA-bd_sf"/>
</dbReference>
<dbReference type="InterPro" id="IPR032710">
    <property type="entry name" value="NTF2-like_dom_sf"/>
</dbReference>
<dbReference type="NCBIfam" id="NF007214">
    <property type="entry name" value="PRK09636.1"/>
    <property type="match status" value="1"/>
</dbReference>
<protein>
    <submittedName>
        <fullName evidence="8">RNA polymerase sigma-70 factor (ECF subfamily)</fullName>
    </submittedName>
</protein>
<keyword evidence="5" id="KW-0804">Transcription</keyword>
<dbReference type="InterPro" id="IPR013324">
    <property type="entry name" value="RNA_pol_sigma_r3/r4-like"/>
</dbReference>
<dbReference type="GO" id="GO:0016987">
    <property type="term" value="F:sigma factor activity"/>
    <property type="evidence" value="ECO:0007669"/>
    <property type="project" value="UniProtKB-KW"/>
</dbReference>
<dbReference type="Pfam" id="PF04542">
    <property type="entry name" value="Sigma70_r2"/>
    <property type="match status" value="1"/>
</dbReference>
<evidence type="ECO:0000256" key="5">
    <source>
        <dbReference type="ARBA" id="ARBA00023163"/>
    </source>
</evidence>
<organism evidence="8 9">
    <name type="scientific">Salana multivorans</name>
    <dbReference type="NCBI Taxonomy" id="120377"/>
    <lineage>
        <taxon>Bacteria</taxon>
        <taxon>Bacillati</taxon>
        <taxon>Actinomycetota</taxon>
        <taxon>Actinomycetes</taxon>
        <taxon>Micrococcales</taxon>
        <taxon>Beutenbergiaceae</taxon>
        <taxon>Salana</taxon>
    </lineage>
</organism>